<protein>
    <recommendedName>
        <fullName evidence="3">Glutamate-rich protein 2</fullName>
    </recommendedName>
</protein>
<dbReference type="PANTHER" id="PTHR21520">
    <property type="entry name" value="GLUTAMATE-RICH PROTEIN 2"/>
    <property type="match status" value="1"/>
</dbReference>
<feature type="region of interest" description="Disordered" evidence="1">
    <location>
        <begin position="51"/>
        <end position="91"/>
    </location>
</feature>
<feature type="compositionally biased region" description="Acidic residues" evidence="1">
    <location>
        <begin position="215"/>
        <end position="238"/>
    </location>
</feature>
<feature type="compositionally biased region" description="Polar residues" evidence="1">
    <location>
        <begin position="189"/>
        <end position="199"/>
    </location>
</feature>
<feature type="non-terminal residue" evidence="2">
    <location>
        <position position="278"/>
    </location>
</feature>
<reference evidence="2" key="1">
    <citation type="submission" date="2014-12" db="EMBL/GenBank/DDBJ databases">
        <title>Insight into the proteome of Arion vulgaris.</title>
        <authorList>
            <person name="Aradska J."/>
            <person name="Bulat T."/>
            <person name="Smidak R."/>
            <person name="Sarate P."/>
            <person name="Gangsoo J."/>
            <person name="Sialana F."/>
            <person name="Bilban M."/>
            <person name="Lubec G."/>
        </authorList>
    </citation>
    <scope>NUCLEOTIDE SEQUENCE</scope>
    <source>
        <tissue evidence="2">Skin</tissue>
    </source>
</reference>
<sequence>METSSNKSLSLHGKDLNSNCYLVQRPELVASRKLTKMTGCLEIIDGENSANCKSSLDSPSTSRPSSNTSIRPGSQVSMGCVPPRADSSMNRRVNTPTKQITLQAVRRKEESAEPFVDQVDWQSLGLNSNHRQIWELGANSADKGSTKTLVQKEKKENLRMDSIVDTSQHATQASMLKPGRSQKEDILQMKQSSDTSNRNRVLEMGGKDKNKDEKSDEDDDADRSDDDDDSDSSADEQEEKLRAPNELLMEFVDNLMRKDYPIAKKLCQMILLYEPENP</sequence>
<gene>
    <name evidence="2" type="primary">ORF76640</name>
</gene>
<feature type="region of interest" description="Disordered" evidence="1">
    <location>
        <begin position="168"/>
        <end position="246"/>
    </location>
</feature>
<dbReference type="EMBL" id="HACG01024158">
    <property type="protein sequence ID" value="CEK71023.1"/>
    <property type="molecule type" value="Transcribed_RNA"/>
</dbReference>
<evidence type="ECO:0000256" key="1">
    <source>
        <dbReference type="SAM" id="MobiDB-lite"/>
    </source>
</evidence>
<dbReference type="PANTHER" id="PTHR21520:SF2">
    <property type="entry name" value="GLUTAMATE-RICH PROTEIN 2"/>
    <property type="match status" value="1"/>
</dbReference>
<dbReference type="AlphaFoldDB" id="A0A0B6ZR49"/>
<dbReference type="InterPro" id="IPR026703">
    <property type="entry name" value="ERICH2"/>
</dbReference>
<organism evidence="2">
    <name type="scientific">Arion vulgaris</name>
    <dbReference type="NCBI Taxonomy" id="1028688"/>
    <lineage>
        <taxon>Eukaryota</taxon>
        <taxon>Metazoa</taxon>
        <taxon>Spiralia</taxon>
        <taxon>Lophotrochozoa</taxon>
        <taxon>Mollusca</taxon>
        <taxon>Gastropoda</taxon>
        <taxon>Heterobranchia</taxon>
        <taxon>Euthyneura</taxon>
        <taxon>Panpulmonata</taxon>
        <taxon>Eupulmonata</taxon>
        <taxon>Stylommatophora</taxon>
        <taxon>Helicina</taxon>
        <taxon>Arionoidea</taxon>
        <taxon>Arionidae</taxon>
        <taxon>Arion</taxon>
    </lineage>
</organism>
<name>A0A0B6ZR49_9EUPU</name>
<feature type="compositionally biased region" description="Low complexity" evidence="1">
    <location>
        <begin position="54"/>
        <end position="69"/>
    </location>
</feature>
<feature type="compositionally biased region" description="Basic and acidic residues" evidence="1">
    <location>
        <begin position="205"/>
        <end position="214"/>
    </location>
</feature>
<evidence type="ECO:0008006" key="3">
    <source>
        <dbReference type="Google" id="ProtNLM"/>
    </source>
</evidence>
<proteinExistence type="predicted"/>
<evidence type="ECO:0000313" key="2">
    <source>
        <dbReference type="EMBL" id="CEK71023.1"/>
    </source>
</evidence>
<accession>A0A0B6ZR49</accession>